<evidence type="ECO:0000256" key="2">
    <source>
        <dbReference type="SAM" id="SignalP"/>
    </source>
</evidence>
<evidence type="ECO:0000313" key="4">
    <source>
        <dbReference type="EMBL" id="GDY31722.1"/>
    </source>
</evidence>
<dbReference type="Pfam" id="PF13628">
    <property type="entry name" value="DUF4142"/>
    <property type="match status" value="1"/>
</dbReference>
<dbReference type="InterPro" id="IPR025419">
    <property type="entry name" value="DUF4142"/>
</dbReference>
<evidence type="ECO:0000313" key="5">
    <source>
        <dbReference type="Proteomes" id="UP000298860"/>
    </source>
</evidence>
<proteinExistence type="predicted"/>
<keyword evidence="5" id="KW-1185">Reference proteome</keyword>
<dbReference type="Gene3D" id="1.20.1260.10">
    <property type="match status" value="1"/>
</dbReference>
<feature type="signal peptide" evidence="2">
    <location>
        <begin position="1"/>
        <end position="23"/>
    </location>
</feature>
<evidence type="ECO:0000259" key="3">
    <source>
        <dbReference type="Pfam" id="PF13628"/>
    </source>
</evidence>
<gene>
    <name evidence="4" type="ORF">GTS_33550</name>
</gene>
<feature type="region of interest" description="Disordered" evidence="1">
    <location>
        <begin position="29"/>
        <end position="48"/>
    </location>
</feature>
<accession>A0A4D4J906</accession>
<dbReference type="Proteomes" id="UP000298860">
    <property type="component" value="Unassembled WGS sequence"/>
</dbReference>
<evidence type="ECO:0000256" key="1">
    <source>
        <dbReference type="SAM" id="MobiDB-lite"/>
    </source>
</evidence>
<feature type="chain" id="PRO_5039706598" description="DUF4142 domain-containing protein" evidence="2">
    <location>
        <begin position="24"/>
        <end position="215"/>
    </location>
</feature>
<sequence>MNSRTIRITLAAICALVVACSSAACGTGAAPRNNAQPGGASQQAAVPAADLSLSPSPFGPLSAADKKLLTLVRQTSLREITTSQMALQRSSDPRIRQAAQMIINQHIDLNQRDLDVAQKLGLQLPNEPAPDMQVGIDRMKTENGKEFENDYTNTLRQAHGEALVLIAKVRADTQNSLVRSFADVAGGFIRMHIQMLEQTGQVNYTKLPVPNPQTS</sequence>
<dbReference type="PANTHER" id="PTHR38593:SF1">
    <property type="entry name" value="BLR2558 PROTEIN"/>
    <property type="match status" value="1"/>
</dbReference>
<organism evidence="4 5">
    <name type="scientific">Gandjariella thermophila</name>
    <dbReference type="NCBI Taxonomy" id="1931992"/>
    <lineage>
        <taxon>Bacteria</taxon>
        <taxon>Bacillati</taxon>
        <taxon>Actinomycetota</taxon>
        <taxon>Actinomycetes</taxon>
        <taxon>Pseudonocardiales</taxon>
        <taxon>Pseudonocardiaceae</taxon>
        <taxon>Gandjariella</taxon>
    </lineage>
</organism>
<dbReference type="EMBL" id="BJFL01000017">
    <property type="protein sequence ID" value="GDY31722.1"/>
    <property type="molecule type" value="Genomic_DNA"/>
</dbReference>
<reference evidence="5" key="1">
    <citation type="submission" date="2019-04" db="EMBL/GenBank/DDBJ databases">
        <title>Draft genome sequence of Pseudonocardiaceae bacterium SL3-2-4.</title>
        <authorList>
            <person name="Ningsih F."/>
            <person name="Yokota A."/>
            <person name="Sakai Y."/>
            <person name="Nanatani K."/>
            <person name="Yabe S."/>
            <person name="Oetari A."/>
            <person name="Sjamsuridzal W."/>
        </authorList>
    </citation>
    <scope>NUCLEOTIDE SEQUENCE [LARGE SCALE GENOMIC DNA]</scope>
    <source>
        <strain evidence="5">SL3-2-4</strain>
    </source>
</reference>
<name>A0A4D4J906_9PSEU</name>
<dbReference type="PROSITE" id="PS51257">
    <property type="entry name" value="PROKAR_LIPOPROTEIN"/>
    <property type="match status" value="1"/>
</dbReference>
<dbReference type="PANTHER" id="PTHR38593">
    <property type="entry name" value="BLR2558 PROTEIN"/>
    <property type="match status" value="1"/>
</dbReference>
<protein>
    <recommendedName>
        <fullName evidence="3">DUF4142 domain-containing protein</fullName>
    </recommendedName>
</protein>
<dbReference type="InterPro" id="IPR012347">
    <property type="entry name" value="Ferritin-like"/>
</dbReference>
<dbReference type="OrthoDB" id="3674617at2"/>
<feature type="compositionally biased region" description="Polar residues" evidence="1">
    <location>
        <begin position="33"/>
        <end position="44"/>
    </location>
</feature>
<feature type="domain" description="DUF4142" evidence="3">
    <location>
        <begin position="64"/>
        <end position="198"/>
    </location>
</feature>
<comment type="caution">
    <text evidence="4">The sequence shown here is derived from an EMBL/GenBank/DDBJ whole genome shotgun (WGS) entry which is preliminary data.</text>
</comment>
<keyword evidence="2" id="KW-0732">Signal</keyword>
<dbReference type="AlphaFoldDB" id="A0A4D4J906"/>